<accession>E6TW73</accession>
<feature type="domain" description="Gfo/Idh/MocA-like oxidoreductase N-terminal" evidence="1">
    <location>
        <begin position="4"/>
        <end position="123"/>
    </location>
</feature>
<dbReference type="InterPro" id="IPR055170">
    <property type="entry name" value="GFO_IDH_MocA-like_dom"/>
</dbReference>
<dbReference type="InterPro" id="IPR051450">
    <property type="entry name" value="Gfo/Idh/MocA_Oxidoreductases"/>
</dbReference>
<reference evidence="3" key="1">
    <citation type="submission" date="2010-12" db="EMBL/GenBank/DDBJ databases">
        <title>Complete sequence of Bacillus cellulosilyticus DSM 2522.</title>
        <authorList>
            <consortium name="US DOE Joint Genome Institute"/>
            <person name="Lucas S."/>
            <person name="Copeland A."/>
            <person name="Lapidus A."/>
            <person name="Cheng J.-F."/>
            <person name="Bruce D."/>
            <person name="Goodwin L."/>
            <person name="Pitluck S."/>
            <person name="Chertkov O."/>
            <person name="Detter J.C."/>
            <person name="Han C."/>
            <person name="Tapia R."/>
            <person name="Land M."/>
            <person name="Hauser L."/>
            <person name="Jeffries C."/>
            <person name="Kyrpides N."/>
            <person name="Ivanova N."/>
            <person name="Mikhailova N."/>
            <person name="Brumm P."/>
            <person name="Mead D."/>
            <person name="Woyke T."/>
        </authorList>
    </citation>
    <scope>NUCLEOTIDE SEQUENCE [LARGE SCALE GENOMIC DNA]</scope>
    <source>
        <strain evidence="3">DSM 2522</strain>
    </source>
</reference>
<feature type="domain" description="GFO/IDH/MocA-like oxidoreductase" evidence="2">
    <location>
        <begin position="131"/>
        <end position="264"/>
    </location>
</feature>
<dbReference type="PANTHER" id="PTHR43377:SF1">
    <property type="entry name" value="BILIVERDIN REDUCTASE A"/>
    <property type="match status" value="1"/>
</dbReference>
<dbReference type="SUPFAM" id="SSF51735">
    <property type="entry name" value="NAD(P)-binding Rossmann-fold domains"/>
    <property type="match status" value="1"/>
</dbReference>
<evidence type="ECO:0000313" key="3">
    <source>
        <dbReference type="EMBL" id="ADU31029.1"/>
    </source>
</evidence>
<protein>
    <submittedName>
        <fullName evidence="3">Oxidoreductase domain protein</fullName>
    </submittedName>
</protein>
<evidence type="ECO:0000259" key="2">
    <source>
        <dbReference type="Pfam" id="PF22725"/>
    </source>
</evidence>
<dbReference type="Pfam" id="PF01408">
    <property type="entry name" value="GFO_IDH_MocA"/>
    <property type="match status" value="1"/>
</dbReference>
<name>E6TW73_EVAC2</name>
<sequence>MKQINVGIIGCGSITRFRHAPEYRANPYVNDIFFYDNNTSRATALAQQFNGRVVDKVEELFNNPNIVAISDCSSNESHHINSTKALLHGKHVLCEKPMATSVEKARVILEAQKKSGKKLMIDHNQRLTKVHQRAKSIIENKELGKALTFKTTFGHQGPEKWSVDGTNATWFFKKERSHSGVAGDLGIHKIDLIHYLLDDEIDIVHSFTGALDKVDESGTPIEVCDNVVCAMKTKRGRLGTASFSWTYYGSEDNSTTIYFEKGMMKIYHHDQYPLIIEMKDGSVVKHELEPMQTNDNQTNSGVIDAFVDCIINDKVPLITGEDALASLIVIEKILNDK</sequence>
<dbReference type="EMBL" id="CP002394">
    <property type="protein sequence ID" value="ADU31029.1"/>
    <property type="molecule type" value="Genomic_DNA"/>
</dbReference>
<dbReference type="PANTHER" id="PTHR43377">
    <property type="entry name" value="BILIVERDIN REDUCTASE A"/>
    <property type="match status" value="1"/>
</dbReference>
<dbReference type="InterPro" id="IPR000683">
    <property type="entry name" value="Gfo/Idh/MocA-like_OxRdtase_N"/>
</dbReference>
<evidence type="ECO:0000259" key="1">
    <source>
        <dbReference type="Pfam" id="PF01408"/>
    </source>
</evidence>
<dbReference type="Gene3D" id="3.30.360.10">
    <property type="entry name" value="Dihydrodipicolinate Reductase, domain 2"/>
    <property type="match status" value="1"/>
</dbReference>
<gene>
    <name evidence="3" type="ordered locus">Bcell_2775</name>
</gene>
<dbReference type="Gene3D" id="3.40.50.720">
    <property type="entry name" value="NAD(P)-binding Rossmann-like Domain"/>
    <property type="match status" value="1"/>
</dbReference>
<dbReference type="AlphaFoldDB" id="E6TW73"/>
<dbReference type="Pfam" id="PF22725">
    <property type="entry name" value="GFO_IDH_MocA_C3"/>
    <property type="match status" value="1"/>
</dbReference>
<dbReference type="SUPFAM" id="SSF55347">
    <property type="entry name" value="Glyceraldehyde-3-phosphate dehydrogenase-like, C-terminal domain"/>
    <property type="match status" value="1"/>
</dbReference>
<dbReference type="InterPro" id="IPR036291">
    <property type="entry name" value="NAD(P)-bd_dom_sf"/>
</dbReference>
<proteinExistence type="predicted"/>
<organism evidence="3 4">
    <name type="scientific">Evansella cellulosilytica (strain ATCC 21833 / DSM 2522 / FERM P-1141 / JCM 9156 / N-4)</name>
    <name type="common">Bacillus cellulosilyticus</name>
    <dbReference type="NCBI Taxonomy" id="649639"/>
    <lineage>
        <taxon>Bacteria</taxon>
        <taxon>Bacillati</taxon>
        <taxon>Bacillota</taxon>
        <taxon>Bacilli</taxon>
        <taxon>Bacillales</taxon>
        <taxon>Bacillaceae</taxon>
        <taxon>Evansella</taxon>
    </lineage>
</organism>
<dbReference type="eggNOG" id="COG0673">
    <property type="taxonomic scope" value="Bacteria"/>
</dbReference>
<dbReference type="RefSeq" id="WP_013489362.1">
    <property type="nucleotide sequence ID" value="NC_014829.1"/>
</dbReference>
<evidence type="ECO:0000313" key="4">
    <source>
        <dbReference type="Proteomes" id="UP000001401"/>
    </source>
</evidence>
<dbReference type="Proteomes" id="UP000001401">
    <property type="component" value="Chromosome"/>
</dbReference>
<dbReference type="KEGG" id="bco:Bcell_2775"/>
<dbReference type="HOGENOM" id="CLU_023194_1_3_9"/>
<dbReference type="STRING" id="649639.Bcell_2775"/>
<keyword evidence="4" id="KW-1185">Reference proteome</keyword>
<dbReference type="GO" id="GO:0000166">
    <property type="term" value="F:nucleotide binding"/>
    <property type="evidence" value="ECO:0007669"/>
    <property type="project" value="InterPro"/>
</dbReference>
<dbReference type="OrthoDB" id="9815825at2"/>